<dbReference type="Proteomes" id="UP000199251">
    <property type="component" value="Unassembled WGS sequence"/>
</dbReference>
<dbReference type="AlphaFoldDB" id="A0A0E4H674"/>
<gene>
    <name evidence="2" type="ORF">BN1232_06417</name>
</gene>
<dbReference type="PANTHER" id="PTHR37314:SF4">
    <property type="entry name" value="UPF0700 TRANSMEMBRANE PROTEIN YOAK"/>
    <property type="match status" value="1"/>
</dbReference>
<name>A0A0E4H674_MYCLN</name>
<dbReference type="PANTHER" id="PTHR37314">
    <property type="entry name" value="SLR0142 PROTEIN"/>
    <property type="match status" value="1"/>
</dbReference>
<reference evidence="2 3" key="1">
    <citation type="submission" date="2015-03" db="EMBL/GenBank/DDBJ databases">
        <authorList>
            <person name="Urmite Genomes"/>
        </authorList>
    </citation>
    <scope>NUCLEOTIDE SEQUENCE [LARGE SCALE GENOMIC DNA]</scope>
    <source>
        <strain evidence="2 3">CSUR P1491</strain>
    </source>
</reference>
<dbReference type="Pfam" id="PF06912">
    <property type="entry name" value="DUF1275"/>
    <property type="match status" value="1"/>
</dbReference>
<sequence length="132" mass="14098">MFDSETRLSWVLAALAGLIGAAAFTHSAGYFVTFMTGNTERAALGYFRHQPWLALTASLLLAAFVVGVVVASLCRRHFWVEHAHGPTVLTALSLAAATVVCVATHGWSATGELSLTPIFLLRSELVLSTLLL</sequence>
<dbReference type="STRING" id="141349.BN1232_06417"/>
<feature type="transmembrane region" description="Helical" evidence="1">
    <location>
        <begin position="51"/>
        <end position="74"/>
    </location>
</feature>
<evidence type="ECO:0000313" key="3">
    <source>
        <dbReference type="Proteomes" id="UP000199251"/>
    </source>
</evidence>
<keyword evidence="1" id="KW-0472">Membrane</keyword>
<proteinExistence type="predicted"/>
<dbReference type="EMBL" id="CTEE01000003">
    <property type="protein sequence ID" value="CQD24853.1"/>
    <property type="molecule type" value="Genomic_DNA"/>
</dbReference>
<feature type="transmembrane region" description="Helical" evidence="1">
    <location>
        <begin position="86"/>
        <end position="107"/>
    </location>
</feature>
<keyword evidence="1 2" id="KW-0812">Transmembrane</keyword>
<keyword evidence="1" id="KW-1133">Transmembrane helix</keyword>
<dbReference type="InterPro" id="IPR010699">
    <property type="entry name" value="DUF1275"/>
</dbReference>
<organism evidence="2 3">
    <name type="scientific">Mycobacterium lentiflavum</name>
    <dbReference type="NCBI Taxonomy" id="141349"/>
    <lineage>
        <taxon>Bacteria</taxon>
        <taxon>Bacillati</taxon>
        <taxon>Actinomycetota</taxon>
        <taxon>Actinomycetes</taxon>
        <taxon>Mycobacteriales</taxon>
        <taxon>Mycobacteriaceae</taxon>
        <taxon>Mycobacterium</taxon>
        <taxon>Mycobacterium simiae complex</taxon>
    </lineage>
</organism>
<evidence type="ECO:0000313" key="2">
    <source>
        <dbReference type="EMBL" id="CQD24853.1"/>
    </source>
</evidence>
<evidence type="ECO:0000256" key="1">
    <source>
        <dbReference type="SAM" id="Phobius"/>
    </source>
</evidence>
<accession>A0A0E4H674</accession>
<protein>
    <submittedName>
        <fullName evidence="2">Transmembrane protein</fullName>
    </submittedName>
</protein>